<dbReference type="PANTHER" id="PTHR33908:SF11">
    <property type="entry name" value="MEMBRANE PROTEIN"/>
    <property type="match status" value="1"/>
</dbReference>
<feature type="transmembrane region" description="Helical" evidence="8">
    <location>
        <begin position="340"/>
        <end position="363"/>
    </location>
</feature>
<keyword evidence="3" id="KW-0328">Glycosyltransferase</keyword>
<protein>
    <submittedName>
        <fullName evidence="9">Uncharacterized protein</fullName>
    </submittedName>
</protein>
<evidence type="ECO:0000256" key="6">
    <source>
        <dbReference type="ARBA" id="ARBA00022989"/>
    </source>
</evidence>
<dbReference type="EMBL" id="CP034145">
    <property type="protein sequence ID" value="AZH24617.1"/>
    <property type="molecule type" value="Genomic_DNA"/>
</dbReference>
<evidence type="ECO:0000313" key="10">
    <source>
        <dbReference type="Proteomes" id="UP000282007"/>
    </source>
</evidence>
<reference evidence="9 10" key="1">
    <citation type="submission" date="2018-07" db="EMBL/GenBank/DDBJ databases">
        <title>Genome sequences of Haloplanus aerogenes JCM 16430T.</title>
        <authorList>
            <person name="Kim Y.B."/>
            <person name="Roh S.W."/>
        </authorList>
    </citation>
    <scope>NUCLEOTIDE SEQUENCE [LARGE SCALE GENOMIC DNA]</scope>
    <source>
        <strain evidence="9 10">JCM 16430</strain>
    </source>
</reference>
<gene>
    <name evidence="9" type="ORF">DU502_04105</name>
</gene>
<keyword evidence="6 8" id="KW-1133">Transmembrane helix</keyword>
<keyword evidence="5 8" id="KW-0812">Transmembrane</keyword>
<organism evidence="9 10">
    <name type="scientific">Haloplanus aerogenes</name>
    <dbReference type="NCBI Taxonomy" id="660522"/>
    <lineage>
        <taxon>Archaea</taxon>
        <taxon>Methanobacteriati</taxon>
        <taxon>Methanobacteriota</taxon>
        <taxon>Stenosarchaea group</taxon>
        <taxon>Halobacteria</taxon>
        <taxon>Halobacteriales</taxon>
        <taxon>Haloferacaceae</taxon>
        <taxon>Haloplanus</taxon>
    </lineage>
</organism>
<keyword evidence="2" id="KW-1003">Cell membrane</keyword>
<comment type="subcellular location">
    <subcellularLocation>
        <location evidence="1">Cell membrane</location>
        <topology evidence="1">Multi-pass membrane protein</topology>
    </subcellularLocation>
</comment>
<dbReference type="PANTHER" id="PTHR33908">
    <property type="entry name" value="MANNOSYLTRANSFERASE YKCB-RELATED"/>
    <property type="match status" value="1"/>
</dbReference>
<proteinExistence type="predicted"/>
<evidence type="ECO:0000256" key="4">
    <source>
        <dbReference type="ARBA" id="ARBA00022679"/>
    </source>
</evidence>
<evidence type="ECO:0000313" key="9">
    <source>
        <dbReference type="EMBL" id="AZH24617.1"/>
    </source>
</evidence>
<name>A0A3G8QT41_9EURY</name>
<dbReference type="AlphaFoldDB" id="A0A3G8QT41"/>
<dbReference type="GO" id="GO:0016763">
    <property type="term" value="F:pentosyltransferase activity"/>
    <property type="evidence" value="ECO:0007669"/>
    <property type="project" value="TreeGrafter"/>
</dbReference>
<evidence type="ECO:0000256" key="5">
    <source>
        <dbReference type="ARBA" id="ARBA00022692"/>
    </source>
</evidence>
<evidence type="ECO:0000256" key="8">
    <source>
        <dbReference type="SAM" id="Phobius"/>
    </source>
</evidence>
<keyword evidence="10" id="KW-1185">Reference proteome</keyword>
<keyword evidence="7 8" id="KW-0472">Membrane</keyword>
<feature type="transmembrane region" description="Helical" evidence="8">
    <location>
        <begin position="398"/>
        <end position="421"/>
    </location>
</feature>
<dbReference type="GO" id="GO:0005886">
    <property type="term" value="C:plasma membrane"/>
    <property type="evidence" value="ECO:0007669"/>
    <property type="project" value="UniProtKB-SubCell"/>
</dbReference>
<feature type="transmembrane region" description="Helical" evidence="8">
    <location>
        <begin position="375"/>
        <end position="392"/>
    </location>
</feature>
<evidence type="ECO:0000256" key="1">
    <source>
        <dbReference type="ARBA" id="ARBA00004651"/>
    </source>
</evidence>
<keyword evidence="4" id="KW-0808">Transferase</keyword>
<feature type="transmembrane region" description="Helical" evidence="8">
    <location>
        <begin position="170"/>
        <end position="190"/>
    </location>
</feature>
<feature type="transmembrane region" description="Helical" evidence="8">
    <location>
        <begin position="59"/>
        <end position="79"/>
    </location>
</feature>
<feature type="transmembrane region" description="Helical" evidence="8">
    <location>
        <begin position="142"/>
        <end position="163"/>
    </location>
</feature>
<dbReference type="GO" id="GO:0008610">
    <property type="term" value="P:lipid biosynthetic process"/>
    <property type="evidence" value="ECO:0007669"/>
    <property type="project" value="UniProtKB-ARBA"/>
</dbReference>
<feature type="transmembrane region" description="Helical" evidence="8">
    <location>
        <begin position="224"/>
        <end position="257"/>
    </location>
</feature>
<feature type="transmembrane region" description="Helical" evidence="8">
    <location>
        <begin position="196"/>
        <end position="212"/>
    </location>
</feature>
<evidence type="ECO:0000256" key="3">
    <source>
        <dbReference type="ARBA" id="ARBA00022676"/>
    </source>
</evidence>
<sequence>MPTRSYTPRRRCHCGTTPRITASPGTKACFASRRPRCSSSERRAMMQFVRRSISRPHRLLIGLLAVSLGMRLVLIFQPIEILLHKFLADDAFYYYALARNISHGHGVVFNQGVPTNGFHPLYAALLVPIFEVGYSFGVNVPVYASLIVLSVVTVSTAVPLYGIGDELHSTTAGVLTAFLWLFNPYILFVSLSGLESPLQMLFIATLIWYLVARVNRPIPTHRQAVVVGALVALAFMSRMSSVLAGIGVFGALALRILEDTDDFGNPMNLLTRLRPVFKSGVVASVLVAPWLLWSVLTVGRLTPVSGAALRVIRLEGSTPYSILVWEAMRDTGRFVWNYFFYDLFAFGPLVALLILGGILLVLVRGEQVRTLVVRLDFLIVGSLLYYPFYWFYELGMRPWYSLFTLSILSILLGIALAELVNVSPPKSVSIPRAAVVVLLFSGLFVASGVAHYPGGTYPQEVTKWEGANYIENEIPREATVGSFNTGIYQYYTPNHDVINLDGVMNPATYRANERGEISDYICERNVAYILDPQGYVRDVESELTLTEVSRFPKGTDRGGGTYILYRVQGCN</sequence>
<accession>A0A3G8QT41</accession>
<evidence type="ECO:0000256" key="2">
    <source>
        <dbReference type="ARBA" id="ARBA00022475"/>
    </source>
</evidence>
<feature type="transmembrane region" description="Helical" evidence="8">
    <location>
        <begin position="433"/>
        <end position="452"/>
    </location>
</feature>
<feature type="transmembrane region" description="Helical" evidence="8">
    <location>
        <begin position="277"/>
        <end position="299"/>
    </location>
</feature>
<dbReference type="KEGG" id="haer:DU502_04105"/>
<evidence type="ECO:0000256" key="7">
    <source>
        <dbReference type="ARBA" id="ARBA00023136"/>
    </source>
</evidence>
<dbReference type="Proteomes" id="UP000282007">
    <property type="component" value="Chromosome"/>
</dbReference>
<dbReference type="InterPro" id="IPR050297">
    <property type="entry name" value="LipidA_mod_glycosyltrf_83"/>
</dbReference>